<evidence type="ECO:0000256" key="6">
    <source>
        <dbReference type="SAM" id="MobiDB-lite"/>
    </source>
</evidence>
<comment type="function">
    <text evidence="4">Non catalytic subunit of RNase H2, an endonuclease that specifically degrades the RNA of RNA:DNA hybrids. Participates in DNA replication, possibly by mediating the removal of lagging-strand Okazaki fragment RNA primers during DNA replication. Mediates the excision of single ribonucleotides from DNA:RNA duplexes.</text>
</comment>
<dbReference type="PANTHER" id="PTHR13383:SF11">
    <property type="entry name" value="RIBONUCLEASE H2 SUBUNIT B"/>
    <property type="match status" value="1"/>
</dbReference>
<comment type="subcellular location">
    <subcellularLocation>
        <location evidence="1">Nucleus</location>
    </subcellularLocation>
</comment>
<evidence type="ECO:0000256" key="3">
    <source>
        <dbReference type="ARBA" id="ARBA00023242"/>
    </source>
</evidence>
<gene>
    <name evidence="10" type="ORF">E6C27_scaffold82G003320</name>
</gene>
<dbReference type="CDD" id="cd09270">
    <property type="entry name" value="RNase_H2-B"/>
    <property type="match status" value="1"/>
</dbReference>
<dbReference type="FunFam" id="2.20.25.530:FF:000002">
    <property type="entry name" value="Ribonuclease H2 subunit B"/>
    <property type="match status" value="1"/>
</dbReference>
<accession>A0A5A7VBL5</accession>
<evidence type="ECO:0000259" key="9">
    <source>
        <dbReference type="Pfam" id="PF17745"/>
    </source>
</evidence>
<evidence type="ECO:0000256" key="5">
    <source>
        <dbReference type="ARBA" id="ARBA00033464"/>
    </source>
</evidence>
<reference evidence="10 11" key="1">
    <citation type="submission" date="2019-08" db="EMBL/GenBank/DDBJ databases">
        <title>Draft genome sequences of two oriental melons (Cucumis melo L. var makuwa).</title>
        <authorList>
            <person name="Kwon S.-Y."/>
        </authorList>
    </citation>
    <scope>NUCLEOTIDE SEQUENCE [LARGE SCALE GENOMIC DNA]</scope>
    <source>
        <strain evidence="11">cv. SW 3</strain>
        <tissue evidence="10">Leaf</tissue>
    </source>
</reference>
<keyword evidence="7" id="KW-0472">Membrane</keyword>
<dbReference type="InterPro" id="IPR041195">
    <property type="entry name" value="Rnh202_N"/>
</dbReference>
<dbReference type="InterPro" id="IPR019024">
    <property type="entry name" value="RNase_H2_suB_wHTH"/>
</dbReference>
<protein>
    <recommendedName>
        <fullName evidence="2">Ribonuclease H2 subunit B</fullName>
    </recommendedName>
    <alternativeName>
        <fullName evidence="5">Ribonuclease HI subunit B</fullName>
    </alternativeName>
</protein>
<keyword evidence="3" id="KW-0539">Nucleus</keyword>
<feature type="domain" description="Rnh202 triple barrel" evidence="9">
    <location>
        <begin position="107"/>
        <end position="160"/>
    </location>
</feature>
<organism evidence="10 11">
    <name type="scientific">Cucumis melo var. makuwa</name>
    <name type="common">Oriental melon</name>
    <dbReference type="NCBI Taxonomy" id="1194695"/>
    <lineage>
        <taxon>Eukaryota</taxon>
        <taxon>Viridiplantae</taxon>
        <taxon>Streptophyta</taxon>
        <taxon>Embryophyta</taxon>
        <taxon>Tracheophyta</taxon>
        <taxon>Spermatophyta</taxon>
        <taxon>Magnoliopsida</taxon>
        <taxon>eudicotyledons</taxon>
        <taxon>Gunneridae</taxon>
        <taxon>Pentapetalae</taxon>
        <taxon>rosids</taxon>
        <taxon>fabids</taxon>
        <taxon>Cucurbitales</taxon>
        <taxon>Cucurbitaceae</taxon>
        <taxon>Benincaseae</taxon>
        <taxon>Cucumis</taxon>
    </lineage>
</organism>
<dbReference type="GO" id="GO:0006401">
    <property type="term" value="P:RNA catabolic process"/>
    <property type="evidence" value="ECO:0007669"/>
    <property type="project" value="TreeGrafter"/>
</dbReference>
<sequence length="368" mass="41638">MPWASFSPFQNAYASRFDQFIILSLSGARGFSRFSVSFGSRRRRPHFRYPASCSLHLFVAAGALLTFFIALVVETGGCSMAWYEGVEETRILIAPDHGVKEIGTGCFLSLRHPKSGNPTCFLYVNEMLEEIHWFKQSYSSWFLGDYVTEDGRLYSATPVDPVFIFLPIFEEARMKKGDDPGKFRQLDDIMFINGYPGYLHLLSLAETSMQVVCEVKEVGSSRFFRLDDSKVLAWLYHKVCQLKKTLCTLDKNYAAREEKETLSDAVSILGEYLKDQPWLKLLCDHLKLNFAEATRKASDSEKAPTSIENKFDSISQDKSWSDAKNTRNGKQAKKPKAELDSKPISQSIFEEGLSASNFHLIRGAEIGT</sequence>
<proteinExistence type="predicted"/>
<evidence type="ECO:0000313" key="11">
    <source>
        <dbReference type="Proteomes" id="UP000321393"/>
    </source>
</evidence>
<evidence type="ECO:0000259" key="8">
    <source>
        <dbReference type="Pfam" id="PF09468"/>
    </source>
</evidence>
<dbReference type="Pfam" id="PF09468">
    <property type="entry name" value="RNase_H2-Ydr279"/>
    <property type="match status" value="1"/>
</dbReference>
<evidence type="ECO:0000313" key="10">
    <source>
        <dbReference type="EMBL" id="KAA0065008.1"/>
    </source>
</evidence>
<evidence type="ECO:0000256" key="1">
    <source>
        <dbReference type="ARBA" id="ARBA00004123"/>
    </source>
</evidence>
<evidence type="ECO:0000256" key="7">
    <source>
        <dbReference type="SAM" id="Phobius"/>
    </source>
</evidence>
<dbReference type="Pfam" id="PF17745">
    <property type="entry name" value="Ydr279_N"/>
    <property type="match status" value="1"/>
</dbReference>
<dbReference type="Proteomes" id="UP000321393">
    <property type="component" value="Unassembled WGS sequence"/>
</dbReference>
<feature type="region of interest" description="Disordered" evidence="6">
    <location>
        <begin position="318"/>
        <end position="342"/>
    </location>
</feature>
<evidence type="ECO:0000256" key="2">
    <source>
        <dbReference type="ARBA" id="ARBA00019062"/>
    </source>
</evidence>
<name>A0A5A7VBL5_CUCMM</name>
<dbReference type="GO" id="GO:0005654">
    <property type="term" value="C:nucleoplasm"/>
    <property type="evidence" value="ECO:0007669"/>
    <property type="project" value="TreeGrafter"/>
</dbReference>
<feature type="transmembrane region" description="Helical" evidence="7">
    <location>
        <begin position="51"/>
        <end position="73"/>
    </location>
</feature>
<dbReference type="EMBL" id="SSTE01001846">
    <property type="protein sequence ID" value="KAA0065008.1"/>
    <property type="molecule type" value="Genomic_DNA"/>
</dbReference>
<dbReference type="Gene3D" id="2.20.25.530">
    <property type="match status" value="1"/>
</dbReference>
<dbReference type="InterPro" id="IPR040456">
    <property type="entry name" value="RNase_H2_suB"/>
</dbReference>
<feature type="domain" description="Ribonuclease H2 subunit B wHTH" evidence="8">
    <location>
        <begin position="163"/>
        <end position="251"/>
    </location>
</feature>
<dbReference type="AlphaFoldDB" id="A0A5A7VBL5"/>
<dbReference type="GO" id="GO:0032299">
    <property type="term" value="C:ribonuclease H2 complex"/>
    <property type="evidence" value="ECO:0007669"/>
    <property type="project" value="InterPro"/>
</dbReference>
<keyword evidence="7" id="KW-0812">Transmembrane</keyword>
<keyword evidence="7" id="KW-1133">Transmembrane helix</keyword>
<dbReference type="Gene3D" id="1.10.20.120">
    <property type="match status" value="1"/>
</dbReference>
<evidence type="ECO:0000256" key="4">
    <source>
        <dbReference type="ARBA" id="ARBA00024778"/>
    </source>
</evidence>
<comment type="caution">
    <text evidence="10">The sequence shown here is derived from an EMBL/GenBank/DDBJ whole genome shotgun (WGS) entry which is preliminary data.</text>
</comment>
<dbReference type="PANTHER" id="PTHR13383">
    <property type="entry name" value="RIBONUCLEASE H2 SUBUNIT B"/>
    <property type="match status" value="1"/>
</dbReference>
<dbReference type="OrthoDB" id="29098at2759"/>